<dbReference type="GO" id="GO:0016538">
    <property type="term" value="F:cyclin-dependent protein serine/threonine kinase regulator activity"/>
    <property type="evidence" value="ECO:0007669"/>
    <property type="project" value="TreeGrafter"/>
</dbReference>
<dbReference type="RefSeq" id="XP_007861485.1">
    <property type="nucleotide sequence ID" value="XM_007863294.1"/>
</dbReference>
<sequence>MALYTPPSLPHTPSAYAMHRNSSTLLPTELLAASATWSTWRQPKHEMPLTPPLSVPSRRADRPQVTVLPPISQLDRHMARVSPLTPPPMEDISIANSSRLQRTDSSEDSSDMDDYQQAKPSMPSPAPHLVDWFSTSSKRSAHFIAEKTCEMICYLWFANNSAPPSKSTLGSSRTRDHSPSTASPPYIPQSNPQTASLQLVASPAFVNFMQKLLETTQVSQSVIVLSLHYIYRLKERNRFTNGQPGSEFRVAVAALMMANKFVDDNTYTNKTWSEISSISLNEINKMEREFLMGVDFDLYVDKPTYESWLNLLKGLVMAKEKDSRKWHRGRCKDVRAIGRVVPSSVCRPSTRGRQEENGTRRRDRARSTSPVQSSRAAPFHAFTFALPPLPSTAPRSISSHPYPSPEKDQLDSPVSPTPHSGEKRSANTAFSHAAEAYDDASLRPPRPSKRPASMYGLSLQIPEHSSGSVANKAPLSGNGAAPSPMESLQGFSSLSLGGDGAGTPGSSSLPKREQPRTLAAPYRADSSRQEAVPQNLYYYSLACSPTEEDHSADVRCRKAKLRVHHAPGPTHDSYYSTSELASCPQQPPTAYSGYQYSSHAYGGYEGPRIPMVVQSASTSPNMSMSEMPLPPPPQLKRYEGPTDVYAWRRASEPNYDSLAHAHSSSRSPAQLPQYEQALSPVEEQGYRSEFSDTDSPGVPAAPFANAGPPGVQLYTPPEHTYLQPPTQLLQYRPPRPQQQQQHVERSSPDFTYFQWPSERGRRLYK</sequence>
<feature type="compositionally biased region" description="Low complexity" evidence="1">
    <location>
        <begin position="720"/>
        <end position="741"/>
    </location>
</feature>
<dbReference type="GeneID" id="19303391"/>
<dbReference type="eggNOG" id="KOG1674">
    <property type="taxonomic scope" value="Eukaryota"/>
</dbReference>
<reference evidence="3 4" key="1">
    <citation type="journal article" date="2012" name="Science">
        <title>The Paleozoic origin of enzymatic lignin decomposition reconstructed from 31 fungal genomes.</title>
        <authorList>
            <person name="Floudas D."/>
            <person name="Binder M."/>
            <person name="Riley R."/>
            <person name="Barry K."/>
            <person name="Blanchette R.A."/>
            <person name="Henrissat B."/>
            <person name="Martinez A.T."/>
            <person name="Otillar R."/>
            <person name="Spatafora J.W."/>
            <person name="Yadav J.S."/>
            <person name="Aerts A."/>
            <person name="Benoit I."/>
            <person name="Boyd A."/>
            <person name="Carlson A."/>
            <person name="Copeland A."/>
            <person name="Coutinho P.M."/>
            <person name="de Vries R.P."/>
            <person name="Ferreira P."/>
            <person name="Findley K."/>
            <person name="Foster B."/>
            <person name="Gaskell J."/>
            <person name="Glotzer D."/>
            <person name="Gorecki P."/>
            <person name="Heitman J."/>
            <person name="Hesse C."/>
            <person name="Hori C."/>
            <person name="Igarashi K."/>
            <person name="Jurgens J.A."/>
            <person name="Kallen N."/>
            <person name="Kersten P."/>
            <person name="Kohler A."/>
            <person name="Kuees U."/>
            <person name="Kumar T.K.A."/>
            <person name="Kuo A."/>
            <person name="LaButti K."/>
            <person name="Larrondo L.F."/>
            <person name="Lindquist E."/>
            <person name="Ling A."/>
            <person name="Lombard V."/>
            <person name="Lucas S."/>
            <person name="Lundell T."/>
            <person name="Martin R."/>
            <person name="McLaughlin D.J."/>
            <person name="Morgenstern I."/>
            <person name="Morin E."/>
            <person name="Murat C."/>
            <person name="Nagy L.G."/>
            <person name="Nolan M."/>
            <person name="Ohm R.A."/>
            <person name="Patyshakuliyeva A."/>
            <person name="Rokas A."/>
            <person name="Ruiz-Duenas F.J."/>
            <person name="Sabat G."/>
            <person name="Salamov A."/>
            <person name="Samejima M."/>
            <person name="Schmutz J."/>
            <person name="Slot J.C."/>
            <person name="St John F."/>
            <person name="Stenlid J."/>
            <person name="Sun H."/>
            <person name="Sun S."/>
            <person name="Syed K."/>
            <person name="Tsang A."/>
            <person name="Wiebenga A."/>
            <person name="Young D."/>
            <person name="Pisabarro A."/>
            <person name="Eastwood D.C."/>
            <person name="Martin F."/>
            <person name="Cullen D."/>
            <person name="Grigoriev I.V."/>
            <person name="Hibbett D.S."/>
        </authorList>
    </citation>
    <scope>NUCLEOTIDE SEQUENCE [LARGE SCALE GENOMIC DNA]</scope>
    <source>
        <strain evidence="3 4">ATCC 11539</strain>
    </source>
</reference>
<dbReference type="Proteomes" id="UP000030669">
    <property type="component" value="Unassembled WGS sequence"/>
</dbReference>
<dbReference type="InterPro" id="IPR013763">
    <property type="entry name" value="Cyclin-like_dom"/>
</dbReference>
<dbReference type="PANTHER" id="PTHR15615">
    <property type="match status" value="1"/>
</dbReference>
<keyword evidence="4" id="KW-1185">Reference proteome</keyword>
<dbReference type="AlphaFoldDB" id="S7QP29"/>
<feature type="region of interest" description="Disordered" evidence="1">
    <location>
        <begin position="681"/>
        <end position="765"/>
    </location>
</feature>
<dbReference type="InterPro" id="IPR036915">
    <property type="entry name" value="Cyclin-like_sf"/>
</dbReference>
<dbReference type="GO" id="GO:0000307">
    <property type="term" value="C:cyclin-dependent protein kinase holoenzyme complex"/>
    <property type="evidence" value="ECO:0007669"/>
    <property type="project" value="TreeGrafter"/>
</dbReference>
<organism evidence="3 4">
    <name type="scientific">Gloeophyllum trabeum (strain ATCC 11539 / FP-39264 / Madison 617)</name>
    <name type="common">Brown rot fungus</name>
    <dbReference type="NCBI Taxonomy" id="670483"/>
    <lineage>
        <taxon>Eukaryota</taxon>
        <taxon>Fungi</taxon>
        <taxon>Dikarya</taxon>
        <taxon>Basidiomycota</taxon>
        <taxon>Agaricomycotina</taxon>
        <taxon>Agaricomycetes</taxon>
        <taxon>Gloeophyllales</taxon>
        <taxon>Gloeophyllaceae</taxon>
        <taxon>Gloeophyllum</taxon>
    </lineage>
</organism>
<feature type="region of interest" description="Disordered" evidence="1">
    <location>
        <begin position="390"/>
        <end position="426"/>
    </location>
</feature>
<protein>
    <recommendedName>
        <fullName evidence="2">Cyclin-like domain-containing protein</fullName>
    </recommendedName>
</protein>
<dbReference type="CDD" id="cd20557">
    <property type="entry name" value="CYCLIN_ScPCL1-like"/>
    <property type="match status" value="1"/>
</dbReference>
<proteinExistence type="predicted"/>
<feature type="non-terminal residue" evidence="3">
    <location>
        <position position="1"/>
    </location>
</feature>
<feature type="compositionally biased region" description="Low complexity" evidence="1">
    <location>
        <begin position="696"/>
        <end position="710"/>
    </location>
</feature>
<feature type="compositionally biased region" description="Low complexity" evidence="1">
    <location>
        <begin position="487"/>
        <end position="496"/>
    </location>
</feature>
<dbReference type="SUPFAM" id="SSF47954">
    <property type="entry name" value="Cyclin-like"/>
    <property type="match status" value="1"/>
</dbReference>
<dbReference type="PANTHER" id="PTHR15615:SF27">
    <property type="entry name" value="PHO85 CYCLIN CLG1"/>
    <property type="match status" value="1"/>
</dbReference>
<dbReference type="OMA" id="VRFMQKV"/>
<dbReference type="GO" id="GO:0019901">
    <property type="term" value="F:protein kinase binding"/>
    <property type="evidence" value="ECO:0007669"/>
    <property type="project" value="InterPro"/>
</dbReference>
<feature type="domain" description="Cyclin-like" evidence="2">
    <location>
        <begin position="207"/>
        <end position="292"/>
    </location>
</feature>
<dbReference type="Gene3D" id="1.10.472.10">
    <property type="entry name" value="Cyclin-like"/>
    <property type="match status" value="1"/>
</dbReference>
<feature type="region of interest" description="Disordered" evidence="1">
    <location>
        <begin position="81"/>
        <end position="130"/>
    </location>
</feature>
<evidence type="ECO:0000313" key="3">
    <source>
        <dbReference type="EMBL" id="EPQ61283.1"/>
    </source>
</evidence>
<dbReference type="STRING" id="670483.S7QP29"/>
<feature type="region of interest" description="Disordered" evidence="1">
    <location>
        <begin position="165"/>
        <end position="191"/>
    </location>
</feature>
<dbReference type="HOGENOM" id="CLU_012798_0_0_1"/>
<evidence type="ECO:0000313" key="4">
    <source>
        <dbReference type="Proteomes" id="UP000030669"/>
    </source>
</evidence>
<dbReference type="InterPro" id="IPR013922">
    <property type="entry name" value="Cyclin_PHO80-like"/>
</dbReference>
<dbReference type="SMART" id="SM00385">
    <property type="entry name" value="CYCLIN"/>
    <property type="match status" value="1"/>
</dbReference>
<evidence type="ECO:0000256" key="1">
    <source>
        <dbReference type="SAM" id="MobiDB-lite"/>
    </source>
</evidence>
<dbReference type="GO" id="GO:0005634">
    <property type="term" value="C:nucleus"/>
    <property type="evidence" value="ECO:0007669"/>
    <property type="project" value="TreeGrafter"/>
</dbReference>
<feature type="compositionally biased region" description="Polar residues" evidence="1">
    <location>
        <begin position="179"/>
        <end position="191"/>
    </location>
</feature>
<dbReference type="OrthoDB" id="244495at2759"/>
<accession>S7QP29</accession>
<name>S7QP29_GLOTA</name>
<gene>
    <name evidence="3" type="ORF">GLOTRDRAFT_135792</name>
</gene>
<evidence type="ECO:0000259" key="2">
    <source>
        <dbReference type="SMART" id="SM00385"/>
    </source>
</evidence>
<feature type="region of interest" description="Disordered" evidence="1">
    <location>
        <begin position="41"/>
        <end position="63"/>
    </location>
</feature>
<feature type="region of interest" description="Disordered" evidence="1">
    <location>
        <begin position="465"/>
        <end position="527"/>
    </location>
</feature>
<feature type="region of interest" description="Disordered" evidence="1">
    <location>
        <begin position="342"/>
        <end position="375"/>
    </location>
</feature>
<dbReference type="KEGG" id="gtr:GLOTRDRAFT_135792"/>
<dbReference type="Pfam" id="PF08613">
    <property type="entry name" value="Cyclin"/>
    <property type="match status" value="1"/>
</dbReference>
<dbReference type="EMBL" id="KB469296">
    <property type="protein sequence ID" value="EPQ61283.1"/>
    <property type="molecule type" value="Genomic_DNA"/>
</dbReference>